<accession>A0A0R1PZA1</accession>
<proteinExistence type="predicted"/>
<dbReference type="PATRIC" id="fig|1423769.4.peg.3018"/>
<dbReference type="InterPro" id="IPR006379">
    <property type="entry name" value="HAD-SF_hydro_IIB"/>
</dbReference>
<sequence>MSALTEIKLIASDLDHTLLDEAGHLPPNFYDTIRAVHDAGMHFVAASGRPLYTLKPMFAPVADVVSLVAENGAVVVRDGEMVYAQFIPKADYVRLTNYTYAKKLGEPILCALDTAYIAKSAEQYRDYLGQFFAKLEVVDDLTQVDAQVAKYSVYFPGGETYDIFEPDYATPFKDDFHVTIGGDYFLDMMHADVDKGHALTELGKLIDVTPDEMVTFGDNLNDTEMLTIAGHSFVMQAGQTELDKVADERIGSNSDYAVQTKINEILEKGGQL</sequence>
<dbReference type="GO" id="GO:0016791">
    <property type="term" value="F:phosphatase activity"/>
    <property type="evidence" value="ECO:0007669"/>
    <property type="project" value="TreeGrafter"/>
</dbReference>
<gene>
    <name evidence="1" type="ORF">FD01_GL002798</name>
</gene>
<dbReference type="PANTHER" id="PTHR10000">
    <property type="entry name" value="PHOSPHOSERINE PHOSPHATASE"/>
    <property type="match status" value="1"/>
</dbReference>
<reference evidence="1 2" key="1">
    <citation type="journal article" date="2015" name="Genome Announc.">
        <title>Expanding the biotechnology potential of lactobacilli through comparative genomics of 213 strains and associated genera.</title>
        <authorList>
            <person name="Sun Z."/>
            <person name="Harris H.M."/>
            <person name="McCann A."/>
            <person name="Guo C."/>
            <person name="Argimon S."/>
            <person name="Zhang W."/>
            <person name="Yang X."/>
            <person name="Jeffery I.B."/>
            <person name="Cooney J.C."/>
            <person name="Kagawa T.F."/>
            <person name="Liu W."/>
            <person name="Song Y."/>
            <person name="Salvetti E."/>
            <person name="Wrobel A."/>
            <person name="Rasinkangas P."/>
            <person name="Parkhill J."/>
            <person name="Rea M.C."/>
            <person name="O'Sullivan O."/>
            <person name="Ritari J."/>
            <person name="Douillard F.P."/>
            <person name="Paul Ross R."/>
            <person name="Yang R."/>
            <person name="Briner A.E."/>
            <person name="Felis G.E."/>
            <person name="de Vos W.M."/>
            <person name="Barrangou R."/>
            <person name="Klaenhammer T.R."/>
            <person name="Caufield P.W."/>
            <person name="Cui Y."/>
            <person name="Zhang H."/>
            <person name="O'Toole P.W."/>
        </authorList>
    </citation>
    <scope>NUCLEOTIDE SEQUENCE [LARGE SCALE GENOMIC DNA]</scope>
    <source>
        <strain evidence="1 2">DSM 13343</strain>
    </source>
</reference>
<dbReference type="GO" id="GO:0000287">
    <property type="term" value="F:magnesium ion binding"/>
    <property type="evidence" value="ECO:0007669"/>
    <property type="project" value="TreeGrafter"/>
</dbReference>
<dbReference type="PROSITE" id="PS01229">
    <property type="entry name" value="COF_2"/>
    <property type="match status" value="1"/>
</dbReference>
<name>A0A0R1PZA1_9LACO</name>
<keyword evidence="1" id="KW-0378">Hydrolase</keyword>
<dbReference type="GO" id="GO:0005829">
    <property type="term" value="C:cytosol"/>
    <property type="evidence" value="ECO:0007669"/>
    <property type="project" value="TreeGrafter"/>
</dbReference>
<dbReference type="InterPro" id="IPR023214">
    <property type="entry name" value="HAD_sf"/>
</dbReference>
<dbReference type="Gene3D" id="3.30.1240.10">
    <property type="match status" value="1"/>
</dbReference>
<dbReference type="Proteomes" id="UP000051790">
    <property type="component" value="Unassembled WGS sequence"/>
</dbReference>
<evidence type="ECO:0000313" key="1">
    <source>
        <dbReference type="EMBL" id="KRL37840.1"/>
    </source>
</evidence>
<dbReference type="Pfam" id="PF08282">
    <property type="entry name" value="Hydrolase_3"/>
    <property type="match status" value="1"/>
</dbReference>
<dbReference type="OrthoDB" id="9814970at2"/>
<keyword evidence="2" id="KW-1185">Reference proteome</keyword>
<protein>
    <submittedName>
        <fullName evidence="1">Cof-like hydrolase family protein</fullName>
    </submittedName>
</protein>
<dbReference type="Gene3D" id="3.40.50.1000">
    <property type="entry name" value="HAD superfamily/HAD-like"/>
    <property type="match status" value="1"/>
</dbReference>
<dbReference type="InterPro" id="IPR036412">
    <property type="entry name" value="HAD-like_sf"/>
</dbReference>
<dbReference type="EMBL" id="AZEU01000313">
    <property type="protein sequence ID" value="KRL37840.1"/>
    <property type="molecule type" value="Genomic_DNA"/>
</dbReference>
<dbReference type="AlphaFoldDB" id="A0A0R1PZA1"/>
<dbReference type="SUPFAM" id="SSF56784">
    <property type="entry name" value="HAD-like"/>
    <property type="match status" value="1"/>
</dbReference>
<comment type="caution">
    <text evidence="1">The sequence shown here is derived from an EMBL/GenBank/DDBJ whole genome shotgun (WGS) entry which is preliminary data.</text>
</comment>
<dbReference type="PANTHER" id="PTHR10000:SF53">
    <property type="entry name" value="5-AMINO-6-(5-PHOSPHO-D-RIBITYLAMINO)URACIL PHOSPHATASE YBJI-RELATED"/>
    <property type="match status" value="1"/>
</dbReference>
<organism evidence="1 2">
    <name type="scientific">Lacticaseibacillus manihotivorans DSM 13343 = JCM 12514</name>
    <dbReference type="NCBI Taxonomy" id="1423769"/>
    <lineage>
        <taxon>Bacteria</taxon>
        <taxon>Bacillati</taxon>
        <taxon>Bacillota</taxon>
        <taxon>Bacilli</taxon>
        <taxon>Lactobacillales</taxon>
        <taxon>Lactobacillaceae</taxon>
        <taxon>Lacticaseibacillus</taxon>
    </lineage>
</organism>
<dbReference type="NCBIfam" id="TIGR01484">
    <property type="entry name" value="HAD-SF-IIB"/>
    <property type="match status" value="1"/>
</dbReference>
<evidence type="ECO:0000313" key="2">
    <source>
        <dbReference type="Proteomes" id="UP000051790"/>
    </source>
</evidence>